<dbReference type="Gene3D" id="3.10.105.10">
    <property type="entry name" value="Dipeptide-binding Protein, Domain 3"/>
    <property type="match status" value="1"/>
</dbReference>
<dbReference type="CDD" id="cd08513">
    <property type="entry name" value="PBP2_thermophilic_Hb8_like"/>
    <property type="match status" value="1"/>
</dbReference>
<comment type="caution">
    <text evidence="6">The sequence shown here is derived from an EMBL/GenBank/DDBJ whole genome shotgun (WGS) entry which is preliminary data.</text>
</comment>
<dbReference type="InterPro" id="IPR030678">
    <property type="entry name" value="Peptide/Ni-bd"/>
</dbReference>
<organism evidence="6 7">
    <name type="scientific">Candidatus Giovannonibacteria bacterium RIFCSPHIGHO2_02_43_16</name>
    <dbReference type="NCBI Taxonomy" id="1798331"/>
    <lineage>
        <taxon>Bacteria</taxon>
        <taxon>Candidatus Giovannoniibacteriota</taxon>
    </lineage>
</organism>
<evidence type="ECO:0000313" key="7">
    <source>
        <dbReference type="Proteomes" id="UP000178276"/>
    </source>
</evidence>
<accession>A0A1F5WD58</accession>
<evidence type="ECO:0000256" key="4">
    <source>
        <dbReference type="SAM" id="Phobius"/>
    </source>
</evidence>
<protein>
    <recommendedName>
        <fullName evidence="5">Solute-binding protein family 5 domain-containing protein</fullName>
    </recommendedName>
</protein>
<dbReference type="Gene3D" id="3.40.190.10">
    <property type="entry name" value="Periplasmic binding protein-like II"/>
    <property type="match status" value="1"/>
</dbReference>
<dbReference type="Gene3D" id="3.90.76.10">
    <property type="entry name" value="Dipeptide-binding Protein, Domain 1"/>
    <property type="match status" value="1"/>
</dbReference>
<dbReference type="PIRSF" id="PIRSF002741">
    <property type="entry name" value="MppA"/>
    <property type="match status" value="1"/>
</dbReference>
<sequence>MLSLHFNRIRYILRKMSGRERVVFFALIAVAIVCFLIIAYKLNQRISVLIPDQGGSLHEGVIGQPHFINPVLAIADPDRDMTSLVYAGLMRPDGNGGLVPELAERYEISEDGLSYVFYVRKGAEFQDGKNVTVDDVIFTIETAKNPIVKSPMRAGWEGVEIEKIDDKTLKFWLKRPYAPFLENTTIGILPKHIWKNIPIEQLNLSELNLSPVGAGPYKISKSFKNGSGLTSLTLNSFSNYVLGEPYIGKIVFNFYPSEVELLNAYQNGDIDSISAVSPQNLAKITRRDGDIKSMNLPRIFGTFFNQNEKPIFLEKPVRQALEMSIDKKQIVRDVLGGYAKEISSPIPEGSFGAIALTESEFNLDKAKTLLEKNGWKFSQEKMIYMKEEKKQATKELSFSISTSNAPDLIRTANILKSSWEKLGAKVDVKVFEISDLNQNVIRSRKYDALLFGEVVGRDPDPFAFWHSSQRNDPGLNIALYTSSKVDKILEEARRLVSREDRAKKYEDFQKEVQADSPSIFLYSPSFIYILPKKIKGVDTEDIVTPSERFANIYKWYIDTKYVWKILHKNN</sequence>
<gene>
    <name evidence="6" type="ORF">A2W57_03720</name>
</gene>
<evidence type="ECO:0000259" key="5">
    <source>
        <dbReference type="Pfam" id="PF00496"/>
    </source>
</evidence>
<dbReference type="InterPro" id="IPR000914">
    <property type="entry name" value="SBP_5_dom"/>
</dbReference>
<dbReference type="GO" id="GO:0015833">
    <property type="term" value="P:peptide transport"/>
    <property type="evidence" value="ECO:0007669"/>
    <property type="project" value="TreeGrafter"/>
</dbReference>
<evidence type="ECO:0000256" key="2">
    <source>
        <dbReference type="ARBA" id="ARBA00022448"/>
    </source>
</evidence>
<evidence type="ECO:0000313" key="6">
    <source>
        <dbReference type="EMBL" id="OGF73566.1"/>
    </source>
</evidence>
<dbReference type="EMBL" id="MFHJ01000033">
    <property type="protein sequence ID" value="OGF73566.1"/>
    <property type="molecule type" value="Genomic_DNA"/>
</dbReference>
<name>A0A1F5WD58_9BACT</name>
<dbReference type="Pfam" id="PF00496">
    <property type="entry name" value="SBP_bac_5"/>
    <property type="match status" value="1"/>
</dbReference>
<dbReference type="GO" id="GO:0042597">
    <property type="term" value="C:periplasmic space"/>
    <property type="evidence" value="ECO:0007669"/>
    <property type="project" value="UniProtKB-ARBA"/>
</dbReference>
<evidence type="ECO:0000256" key="1">
    <source>
        <dbReference type="ARBA" id="ARBA00005695"/>
    </source>
</evidence>
<dbReference type="Proteomes" id="UP000178276">
    <property type="component" value="Unassembled WGS sequence"/>
</dbReference>
<dbReference type="GO" id="GO:0043190">
    <property type="term" value="C:ATP-binding cassette (ABC) transporter complex"/>
    <property type="evidence" value="ECO:0007669"/>
    <property type="project" value="InterPro"/>
</dbReference>
<dbReference type="PANTHER" id="PTHR30290:SF9">
    <property type="entry name" value="OLIGOPEPTIDE-BINDING PROTEIN APPA"/>
    <property type="match status" value="1"/>
</dbReference>
<proteinExistence type="inferred from homology"/>
<dbReference type="PANTHER" id="PTHR30290">
    <property type="entry name" value="PERIPLASMIC BINDING COMPONENT OF ABC TRANSPORTER"/>
    <property type="match status" value="1"/>
</dbReference>
<keyword evidence="4" id="KW-0812">Transmembrane</keyword>
<dbReference type="STRING" id="1798331.A2W57_03720"/>
<keyword evidence="3" id="KW-0732">Signal</keyword>
<comment type="similarity">
    <text evidence="1">Belongs to the bacterial solute-binding protein 5 family.</text>
</comment>
<keyword evidence="4" id="KW-0472">Membrane</keyword>
<dbReference type="InterPro" id="IPR039424">
    <property type="entry name" value="SBP_5"/>
</dbReference>
<dbReference type="GO" id="GO:1904680">
    <property type="term" value="F:peptide transmembrane transporter activity"/>
    <property type="evidence" value="ECO:0007669"/>
    <property type="project" value="TreeGrafter"/>
</dbReference>
<feature type="transmembrane region" description="Helical" evidence="4">
    <location>
        <begin position="21"/>
        <end position="40"/>
    </location>
</feature>
<feature type="domain" description="Solute-binding protein family 5" evidence="5">
    <location>
        <begin position="98"/>
        <end position="468"/>
    </location>
</feature>
<dbReference type="SUPFAM" id="SSF53850">
    <property type="entry name" value="Periplasmic binding protein-like II"/>
    <property type="match status" value="1"/>
</dbReference>
<dbReference type="AlphaFoldDB" id="A0A1F5WD58"/>
<reference evidence="6 7" key="1">
    <citation type="journal article" date="2016" name="Nat. Commun.">
        <title>Thousands of microbial genomes shed light on interconnected biogeochemical processes in an aquifer system.</title>
        <authorList>
            <person name="Anantharaman K."/>
            <person name="Brown C.T."/>
            <person name="Hug L.A."/>
            <person name="Sharon I."/>
            <person name="Castelle C.J."/>
            <person name="Probst A.J."/>
            <person name="Thomas B.C."/>
            <person name="Singh A."/>
            <person name="Wilkins M.J."/>
            <person name="Karaoz U."/>
            <person name="Brodie E.L."/>
            <person name="Williams K.H."/>
            <person name="Hubbard S.S."/>
            <person name="Banfield J.F."/>
        </authorList>
    </citation>
    <scope>NUCLEOTIDE SEQUENCE [LARGE SCALE GENOMIC DNA]</scope>
</reference>
<evidence type="ECO:0000256" key="3">
    <source>
        <dbReference type="ARBA" id="ARBA00022729"/>
    </source>
</evidence>
<keyword evidence="2" id="KW-0813">Transport</keyword>
<keyword evidence="4" id="KW-1133">Transmembrane helix</keyword>